<protein>
    <submittedName>
        <fullName evidence="2">Uncharacterized protein</fullName>
    </submittedName>
</protein>
<comment type="caution">
    <text evidence="2">The sequence shown here is derived from an EMBL/GenBank/DDBJ whole genome shotgun (WGS) entry which is preliminary data.</text>
</comment>
<feature type="non-terminal residue" evidence="2">
    <location>
        <position position="71"/>
    </location>
</feature>
<name>A0AAN5CVK6_9BILA</name>
<feature type="compositionally biased region" description="Basic and acidic residues" evidence="1">
    <location>
        <begin position="1"/>
        <end position="22"/>
    </location>
</feature>
<reference evidence="3" key="1">
    <citation type="submission" date="2022-10" db="EMBL/GenBank/DDBJ databases">
        <title>Genome assembly of Pristionchus species.</title>
        <authorList>
            <person name="Yoshida K."/>
            <person name="Sommer R.J."/>
        </authorList>
    </citation>
    <scope>NUCLEOTIDE SEQUENCE [LARGE SCALE GENOMIC DNA]</scope>
    <source>
        <strain evidence="3">RS5460</strain>
    </source>
</reference>
<proteinExistence type="predicted"/>
<evidence type="ECO:0000256" key="1">
    <source>
        <dbReference type="SAM" id="MobiDB-lite"/>
    </source>
</evidence>
<evidence type="ECO:0000313" key="2">
    <source>
        <dbReference type="EMBL" id="GMR51115.1"/>
    </source>
</evidence>
<gene>
    <name evidence="2" type="ORF">PMAYCL1PPCAC_21310</name>
</gene>
<keyword evidence="3" id="KW-1185">Reference proteome</keyword>
<sequence length="71" mass="8397">HSPEQREQLRAEDGHRLSDPAQRRRCQGAEGRRRCQKRRRRLHFRQGVHQGQGPGRRVRAVPRRQLSGRQG</sequence>
<evidence type="ECO:0000313" key="3">
    <source>
        <dbReference type="Proteomes" id="UP001328107"/>
    </source>
</evidence>
<feature type="region of interest" description="Disordered" evidence="1">
    <location>
        <begin position="1"/>
        <end position="71"/>
    </location>
</feature>
<dbReference type="AlphaFoldDB" id="A0AAN5CVK6"/>
<feature type="non-terminal residue" evidence="2">
    <location>
        <position position="1"/>
    </location>
</feature>
<organism evidence="2 3">
    <name type="scientific">Pristionchus mayeri</name>
    <dbReference type="NCBI Taxonomy" id="1317129"/>
    <lineage>
        <taxon>Eukaryota</taxon>
        <taxon>Metazoa</taxon>
        <taxon>Ecdysozoa</taxon>
        <taxon>Nematoda</taxon>
        <taxon>Chromadorea</taxon>
        <taxon>Rhabditida</taxon>
        <taxon>Rhabditina</taxon>
        <taxon>Diplogasteromorpha</taxon>
        <taxon>Diplogasteroidea</taxon>
        <taxon>Neodiplogasteridae</taxon>
        <taxon>Pristionchus</taxon>
    </lineage>
</organism>
<accession>A0AAN5CVK6</accession>
<dbReference type="Proteomes" id="UP001328107">
    <property type="component" value="Unassembled WGS sequence"/>
</dbReference>
<dbReference type="EMBL" id="BTRK01000005">
    <property type="protein sequence ID" value="GMR51115.1"/>
    <property type="molecule type" value="Genomic_DNA"/>
</dbReference>
<feature type="compositionally biased region" description="Basic residues" evidence="1">
    <location>
        <begin position="34"/>
        <end position="46"/>
    </location>
</feature>